<name>A0AAD8GZT3_9APIA</name>
<feature type="region of interest" description="Disordered" evidence="1">
    <location>
        <begin position="235"/>
        <end position="268"/>
    </location>
</feature>
<proteinExistence type="predicted"/>
<keyword evidence="3" id="KW-1185">Reference proteome</keyword>
<feature type="compositionally biased region" description="Low complexity" evidence="1">
    <location>
        <begin position="235"/>
        <end position="251"/>
    </location>
</feature>
<dbReference type="Proteomes" id="UP001237642">
    <property type="component" value="Unassembled WGS sequence"/>
</dbReference>
<accession>A0AAD8GZT3</accession>
<dbReference type="AlphaFoldDB" id="A0AAD8GZT3"/>
<gene>
    <name evidence="2" type="ORF">POM88_050999</name>
</gene>
<protein>
    <submittedName>
        <fullName evidence="2">Uncharacterized protein</fullName>
    </submittedName>
</protein>
<evidence type="ECO:0000313" key="3">
    <source>
        <dbReference type="Proteomes" id="UP001237642"/>
    </source>
</evidence>
<evidence type="ECO:0000313" key="2">
    <source>
        <dbReference type="EMBL" id="KAK1357743.1"/>
    </source>
</evidence>
<dbReference type="EMBL" id="JAUIZM010000011">
    <property type="protein sequence ID" value="KAK1357743.1"/>
    <property type="molecule type" value="Genomic_DNA"/>
</dbReference>
<reference evidence="2" key="2">
    <citation type="submission" date="2023-05" db="EMBL/GenBank/DDBJ databases">
        <authorList>
            <person name="Schelkunov M.I."/>
        </authorList>
    </citation>
    <scope>NUCLEOTIDE SEQUENCE</scope>
    <source>
        <strain evidence="2">Hsosn_3</strain>
        <tissue evidence="2">Leaf</tissue>
    </source>
</reference>
<organism evidence="2 3">
    <name type="scientific">Heracleum sosnowskyi</name>
    <dbReference type="NCBI Taxonomy" id="360622"/>
    <lineage>
        <taxon>Eukaryota</taxon>
        <taxon>Viridiplantae</taxon>
        <taxon>Streptophyta</taxon>
        <taxon>Embryophyta</taxon>
        <taxon>Tracheophyta</taxon>
        <taxon>Spermatophyta</taxon>
        <taxon>Magnoliopsida</taxon>
        <taxon>eudicotyledons</taxon>
        <taxon>Gunneridae</taxon>
        <taxon>Pentapetalae</taxon>
        <taxon>asterids</taxon>
        <taxon>campanulids</taxon>
        <taxon>Apiales</taxon>
        <taxon>Apiaceae</taxon>
        <taxon>Apioideae</taxon>
        <taxon>apioid superclade</taxon>
        <taxon>Tordylieae</taxon>
        <taxon>Tordyliinae</taxon>
        <taxon>Heracleum</taxon>
    </lineage>
</organism>
<comment type="caution">
    <text evidence="2">The sequence shown here is derived from an EMBL/GenBank/DDBJ whole genome shotgun (WGS) entry which is preliminary data.</text>
</comment>
<sequence length="268" mass="31047">MNSMYMITSKCKVVGKLIRETPVLLNLNHHIRPLCTGKVEDEHTGNTTKEEGWCYDPTIKYQALRRCAVPRYAFYHDSATDWSDTSASDCEIQTQTMAQTHKDKGPAITKEENIFRYDPNLNYQVVKQFAYLDSPDRPHSFTYDSSDSEREIKEVETMYEAFRAASREDKIFLDPDFKYARDIFGTETETQVETEIMAEEEDKIPKDEQLFRYDPSIKYEPLKRYVVPRFAFCDTSSTDWSDSADSSAFSESEPETETKIMAAEEPQA</sequence>
<evidence type="ECO:0000256" key="1">
    <source>
        <dbReference type="SAM" id="MobiDB-lite"/>
    </source>
</evidence>
<reference evidence="2" key="1">
    <citation type="submission" date="2023-02" db="EMBL/GenBank/DDBJ databases">
        <title>Genome of toxic invasive species Heracleum sosnowskyi carries increased number of genes despite the absence of recent whole-genome duplications.</title>
        <authorList>
            <person name="Schelkunov M."/>
            <person name="Shtratnikova V."/>
            <person name="Makarenko M."/>
            <person name="Klepikova A."/>
            <person name="Omelchenko D."/>
            <person name="Novikova G."/>
            <person name="Obukhova E."/>
            <person name="Bogdanov V."/>
            <person name="Penin A."/>
            <person name="Logacheva M."/>
        </authorList>
    </citation>
    <scope>NUCLEOTIDE SEQUENCE</scope>
    <source>
        <strain evidence="2">Hsosn_3</strain>
        <tissue evidence="2">Leaf</tissue>
    </source>
</reference>